<comment type="caution">
    <text evidence="2">The sequence shown here is derived from an EMBL/GenBank/DDBJ whole genome shotgun (WGS) entry which is preliminary data.</text>
</comment>
<evidence type="ECO:0000313" key="3">
    <source>
        <dbReference type="Proteomes" id="UP001595615"/>
    </source>
</evidence>
<reference evidence="3" key="1">
    <citation type="journal article" date="2019" name="Int. J. Syst. Evol. Microbiol.">
        <title>The Global Catalogue of Microorganisms (GCM) 10K type strain sequencing project: providing services to taxonomists for standard genome sequencing and annotation.</title>
        <authorList>
            <consortium name="The Broad Institute Genomics Platform"/>
            <consortium name="The Broad Institute Genome Sequencing Center for Infectious Disease"/>
            <person name="Wu L."/>
            <person name="Ma J."/>
        </authorList>
    </citation>
    <scope>NUCLEOTIDE SEQUENCE [LARGE SCALE GENOMIC DNA]</scope>
    <source>
        <strain evidence="3">KCTC 42644</strain>
    </source>
</reference>
<dbReference type="Gene3D" id="3.40.710.10">
    <property type="entry name" value="DD-peptidase/beta-lactamase superfamily"/>
    <property type="match status" value="1"/>
</dbReference>
<organism evidence="2 3">
    <name type="scientific">Sphingoaurantiacus capsulatus</name>
    <dbReference type="NCBI Taxonomy" id="1771310"/>
    <lineage>
        <taxon>Bacteria</taxon>
        <taxon>Pseudomonadati</taxon>
        <taxon>Pseudomonadota</taxon>
        <taxon>Alphaproteobacteria</taxon>
        <taxon>Sphingomonadales</taxon>
        <taxon>Sphingosinicellaceae</taxon>
        <taxon>Sphingoaurantiacus</taxon>
    </lineage>
</organism>
<accession>A0ABV7X5X6</accession>
<dbReference type="Pfam" id="PF00144">
    <property type="entry name" value="Beta-lactamase"/>
    <property type="match status" value="1"/>
</dbReference>
<feature type="domain" description="Beta-lactamase-related" evidence="1">
    <location>
        <begin position="68"/>
        <end position="306"/>
    </location>
</feature>
<dbReference type="InterPro" id="IPR001466">
    <property type="entry name" value="Beta-lactam-related"/>
</dbReference>
<dbReference type="GO" id="GO:0016787">
    <property type="term" value="F:hydrolase activity"/>
    <property type="evidence" value="ECO:0007669"/>
    <property type="project" value="UniProtKB-KW"/>
</dbReference>
<protein>
    <submittedName>
        <fullName evidence="2">Serine hydrolase domain-containing protein</fullName>
        <ecNumber evidence="2">3.-.-.-</ecNumber>
    </submittedName>
</protein>
<dbReference type="PANTHER" id="PTHR43283:SF7">
    <property type="entry name" value="BETA-LACTAMASE-RELATED DOMAIN-CONTAINING PROTEIN"/>
    <property type="match status" value="1"/>
</dbReference>
<name>A0ABV7X5X6_9SPHN</name>
<dbReference type="RefSeq" id="WP_380856609.1">
    <property type="nucleotide sequence ID" value="NZ_JBHRXV010000001.1"/>
</dbReference>
<dbReference type="InterPro" id="IPR006311">
    <property type="entry name" value="TAT_signal"/>
</dbReference>
<keyword evidence="2" id="KW-0378">Hydrolase</keyword>
<dbReference type="Proteomes" id="UP001595615">
    <property type="component" value="Unassembled WGS sequence"/>
</dbReference>
<dbReference type="PROSITE" id="PS51318">
    <property type="entry name" value="TAT"/>
    <property type="match status" value="1"/>
</dbReference>
<dbReference type="EMBL" id="JBHRXV010000001">
    <property type="protein sequence ID" value="MFC3711529.1"/>
    <property type="molecule type" value="Genomic_DNA"/>
</dbReference>
<dbReference type="PANTHER" id="PTHR43283">
    <property type="entry name" value="BETA-LACTAMASE-RELATED"/>
    <property type="match status" value="1"/>
</dbReference>
<proteinExistence type="predicted"/>
<sequence>MFDSSRRAFTFGLAASAAIAATPSLARAERRWSEAGLAALKKEARDLGVSGLVVRTGGKVILSDGDVSRPSRTASIRKSFVSALYGMLPPEQLRRDATMAELGIDDYTLLTDIEKKATVQQLLQARSGVYVPTAAETPAMKAARPPRGSAAPGTNWYYNNWDFNVAGDIYQRLSGHGLFTALEKQITIPLGFEDFDPLAHTRWAFDPSSPRFPAYNMLMSARDLAKFGQLFLDRGKWKRDQLVPEAWVAESTRSYSDTGRAGLMAGYGYMWWVTKGDGLPDGSYTAAGNGGRYITVLPGQDTVIAVQPDEKQGQPPVPLYAKQGAYDGLVRTLLAAWKG</sequence>
<dbReference type="InterPro" id="IPR012338">
    <property type="entry name" value="Beta-lactam/transpept-like"/>
</dbReference>
<dbReference type="EC" id="3.-.-.-" evidence="2"/>
<dbReference type="SUPFAM" id="SSF56601">
    <property type="entry name" value="beta-lactamase/transpeptidase-like"/>
    <property type="match status" value="1"/>
</dbReference>
<gene>
    <name evidence="2" type="ORF">ACFOMD_03035</name>
</gene>
<evidence type="ECO:0000259" key="1">
    <source>
        <dbReference type="Pfam" id="PF00144"/>
    </source>
</evidence>
<dbReference type="InterPro" id="IPR050789">
    <property type="entry name" value="Diverse_Enzym_Activities"/>
</dbReference>
<evidence type="ECO:0000313" key="2">
    <source>
        <dbReference type="EMBL" id="MFC3711529.1"/>
    </source>
</evidence>
<keyword evidence="3" id="KW-1185">Reference proteome</keyword>